<comment type="caution">
    <text evidence="7">The sequence shown here is derived from an EMBL/GenBank/DDBJ whole genome shotgun (WGS) entry which is preliminary data.</text>
</comment>
<evidence type="ECO:0000256" key="3">
    <source>
        <dbReference type="ARBA" id="ARBA00023125"/>
    </source>
</evidence>
<proteinExistence type="inferred from homology"/>
<dbReference type="PROSITE" id="PS50931">
    <property type="entry name" value="HTH_LYSR"/>
    <property type="match status" value="1"/>
</dbReference>
<protein>
    <submittedName>
        <fullName evidence="7">DNA-binding transcriptional LysR family regulator</fullName>
    </submittedName>
</protein>
<dbReference type="SUPFAM" id="SSF46785">
    <property type="entry name" value="Winged helix' DNA-binding domain"/>
    <property type="match status" value="1"/>
</dbReference>
<comment type="similarity">
    <text evidence="1">Belongs to the LysR transcriptional regulatory family.</text>
</comment>
<dbReference type="InterPro" id="IPR036390">
    <property type="entry name" value="WH_DNA-bd_sf"/>
</dbReference>
<organism evidence="7 8">
    <name type="scientific">Nocardia goodfellowii</name>
    <dbReference type="NCBI Taxonomy" id="882446"/>
    <lineage>
        <taxon>Bacteria</taxon>
        <taxon>Bacillati</taxon>
        <taxon>Actinomycetota</taxon>
        <taxon>Actinomycetes</taxon>
        <taxon>Mycobacteriales</taxon>
        <taxon>Nocardiaceae</taxon>
        <taxon>Nocardia</taxon>
    </lineage>
</organism>
<keyword evidence="4" id="KW-0010">Activator</keyword>
<dbReference type="Pfam" id="PF03466">
    <property type="entry name" value="LysR_substrate"/>
    <property type="match status" value="1"/>
</dbReference>
<dbReference type="InterPro" id="IPR005119">
    <property type="entry name" value="LysR_subst-bd"/>
</dbReference>
<reference evidence="7 8" key="1">
    <citation type="submission" date="2021-03" db="EMBL/GenBank/DDBJ databases">
        <title>Sequencing the genomes of 1000 actinobacteria strains.</title>
        <authorList>
            <person name="Klenk H.-P."/>
        </authorList>
    </citation>
    <scope>NUCLEOTIDE SEQUENCE [LARGE SCALE GENOMIC DNA]</scope>
    <source>
        <strain evidence="7 8">DSM 45516</strain>
    </source>
</reference>
<dbReference type="Gene3D" id="3.40.190.10">
    <property type="entry name" value="Periplasmic binding protein-like II"/>
    <property type="match status" value="2"/>
</dbReference>
<evidence type="ECO:0000313" key="7">
    <source>
        <dbReference type="EMBL" id="MBP2193939.1"/>
    </source>
</evidence>
<dbReference type="PRINTS" id="PR00039">
    <property type="entry name" value="HTHLYSR"/>
</dbReference>
<evidence type="ECO:0000313" key="8">
    <source>
        <dbReference type="Proteomes" id="UP001519325"/>
    </source>
</evidence>
<dbReference type="GO" id="GO:0003677">
    <property type="term" value="F:DNA binding"/>
    <property type="evidence" value="ECO:0007669"/>
    <property type="project" value="UniProtKB-KW"/>
</dbReference>
<keyword evidence="3 7" id="KW-0238">DNA-binding</keyword>
<dbReference type="Proteomes" id="UP001519325">
    <property type="component" value="Unassembled WGS sequence"/>
</dbReference>
<dbReference type="PANTHER" id="PTHR30346">
    <property type="entry name" value="TRANSCRIPTIONAL DUAL REGULATOR HCAR-RELATED"/>
    <property type="match status" value="1"/>
</dbReference>
<dbReference type="CDD" id="cd08414">
    <property type="entry name" value="PBP2_LTTR_aromatics_like"/>
    <property type="match status" value="1"/>
</dbReference>
<dbReference type="Pfam" id="PF00126">
    <property type="entry name" value="HTH_1"/>
    <property type="match status" value="1"/>
</dbReference>
<dbReference type="SUPFAM" id="SSF53850">
    <property type="entry name" value="Periplasmic binding protein-like II"/>
    <property type="match status" value="1"/>
</dbReference>
<dbReference type="InterPro" id="IPR036388">
    <property type="entry name" value="WH-like_DNA-bd_sf"/>
</dbReference>
<evidence type="ECO:0000256" key="2">
    <source>
        <dbReference type="ARBA" id="ARBA00023015"/>
    </source>
</evidence>
<name>A0ABS4QQG5_9NOCA</name>
<feature type="domain" description="HTH lysR-type" evidence="6">
    <location>
        <begin position="1"/>
        <end position="58"/>
    </location>
</feature>
<dbReference type="PANTHER" id="PTHR30346:SF0">
    <property type="entry name" value="HCA OPERON TRANSCRIPTIONAL ACTIVATOR HCAR"/>
    <property type="match status" value="1"/>
</dbReference>
<evidence type="ECO:0000256" key="4">
    <source>
        <dbReference type="ARBA" id="ARBA00023159"/>
    </source>
</evidence>
<dbReference type="InterPro" id="IPR000847">
    <property type="entry name" value="LysR_HTH_N"/>
</dbReference>
<gene>
    <name evidence="7" type="ORF">BJ987_006840</name>
</gene>
<keyword evidence="2" id="KW-0805">Transcription regulation</keyword>
<dbReference type="Gene3D" id="1.10.10.10">
    <property type="entry name" value="Winged helix-like DNA-binding domain superfamily/Winged helix DNA-binding domain"/>
    <property type="match status" value="1"/>
</dbReference>
<evidence type="ECO:0000256" key="1">
    <source>
        <dbReference type="ARBA" id="ARBA00009437"/>
    </source>
</evidence>
<dbReference type="EMBL" id="JAGGMR010000001">
    <property type="protein sequence ID" value="MBP2193939.1"/>
    <property type="molecule type" value="Genomic_DNA"/>
</dbReference>
<dbReference type="RefSeq" id="WP_209897131.1">
    <property type="nucleotide sequence ID" value="NZ_JAGGMR010000001.1"/>
</dbReference>
<sequence>MEFRHLVSFLALAEELHFGRAAQRLHLSQPSLSAQLRKLEATLDVLLVERNSHEVRLTPAGREFELQARQIVAQLERAALAAKATAEGRAGTLSVGYNLPASRHVLPGALARMTDRHPDIAVSLWEKRTGPQLAALAAGSLDIALVYGHPSTSEFRYRRLLHRVPLVAVVGRRHRWADRPSVPFAELQGQECVLFAREQCPAMYDSIFRAAALNRISLTVARHADDPGATAHMVSVRPLVGFASVTRAMSMGLGAPGAGPVAVKLSNPVPTLDLYAVWRAEESNPATALFLDCMESLQPRTDEGVDDVALQHQIEQ</sequence>
<accession>A0ABS4QQG5</accession>
<evidence type="ECO:0000259" key="6">
    <source>
        <dbReference type="PROSITE" id="PS50931"/>
    </source>
</evidence>
<keyword evidence="5" id="KW-0804">Transcription</keyword>
<keyword evidence="8" id="KW-1185">Reference proteome</keyword>
<evidence type="ECO:0000256" key="5">
    <source>
        <dbReference type="ARBA" id="ARBA00023163"/>
    </source>
</evidence>